<accession>A0A1M4TY12</accession>
<dbReference type="GO" id="GO:0005829">
    <property type="term" value="C:cytosol"/>
    <property type="evidence" value="ECO:0007669"/>
    <property type="project" value="TreeGrafter"/>
</dbReference>
<comment type="similarity">
    <text evidence="1">Belongs to the Skp family.</text>
</comment>
<dbReference type="SMART" id="SM00935">
    <property type="entry name" value="OmpH"/>
    <property type="match status" value="1"/>
</dbReference>
<dbReference type="PANTHER" id="PTHR35089:SF1">
    <property type="entry name" value="CHAPERONE PROTEIN SKP"/>
    <property type="match status" value="1"/>
</dbReference>
<dbReference type="EMBL" id="FQTW01000002">
    <property type="protein sequence ID" value="SHE49355.1"/>
    <property type="molecule type" value="Genomic_DNA"/>
</dbReference>
<protein>
    <submittedName>
        <fullName evidence="5">Periplasmic chaperone for outer membrane proteins Skp</fullName>
    </submittedName>
</protein>
<reference evidence="5 6" key="1">
    <citation type="submission" date="2016-11" db="EMBL/GenBank/DDBJ databases">
        <authorList>
            <person name="Jaros S."/>
            <person name="Januszkiewicz K."/>
            <person name="Wedrychowicz H."/>
        </authorList>
    </citation>
    <scope>NUCLEOTIDE SEQUENCE [LARGE SCALE GENOMIC DNA]</scope>
    <source>
        <strain evidence="5 6">DSM 25661</strain>
    </source>
</reference>
<keyword evidence="6" id="KW-1185">Reference proteome</keyword>
<organism evidence="5 6">
    <name type="scientific">Psychroflexus salarius</name>
    <dbReference type="NCBI Taxonomy" id="1155689"/>
    <lineage>
        <taxon>Bacteria</taxon>
        <taxon>Pseudomonadati</taxon>
        <taxon>Bacteroidota</taxon>
        <taxon>Flavobacteriia</taxon>
        <taxon>Flavobacteriales</taxon>
        <taxon>Flavobacteriaceae</taxon>
        <taxon>Psychroflexus</taxon>
    </lineage>
</organism>
<gene>
    <name evidence="5" type="ORF">SAMN05444278_10282</name>
</gene>
<dbReference type="Pfam" id="PF03938">
    <property type="entry name" value="OmpH"/>
    <property type="match status" value="1"/>
</dbReference>
<keyword evidence="3" id="KW-0175">Coiled coil</keyword>
<evidence type="ECO:0000313" key="6">
    <source>
        <dbReference type="Proteomes" id="UP000184462"/>
    </source>
</evidence>
<keyword evidence="2 4" id="KW-0732">Signal</keyword>
<feature type="signal peptide" evidence="4">
    <location>
        <begin position="1"/>
        <end position="19"/>
    </location>
</feature>
<evidence type="ECO:0000256" key="2">
    <source>
        <dbReference type="ARBA" id="ARBA00022729"/>
    </source>
</evidence>
<feature type="coiled-coil region" evidence="3">
    <location>
        <begin position="54"/>
        <end position="110"/>
    </location>
</feature>
<dbReference type="GO" id="GO:0050821">
    <property type="term" value="P:protein stabilization"/>
    <property type="evidence" value="ECO:0007669"/>
    <property type="project" value="TreeGrafter"/>
</dbReference>
<dbReference type="PANTHER" id="PTHR35089">
    <property type="entry name" value="CHAPERONE PROTEIN SKP"/>
    <property type="match status" value="1"/>
</dbReference>
<dbReference type="Gene3D" id="3.30.910.20">
    <property type="entry name" value="Skp domain"/>
    <property type="match status" value="1"/>
</dbReference>
<dbReference type="InterPro" id="IPR005632">
    <property type="entry name" value="Chaperone_Skp"/>
</dbReference>
<dbReference type="InterPro" id="IPR024930">
    <property type="entry name" value="Skp_dom_sf"/>
</dbReference>
<evidence type="ECO:0000313" key="5">
    <source>
        <dbReference type="EMBL" id="SHE49355.1"/>
    </source>
</evidence>
<dbReference type="STRING" id="1155689.SAMN05444278_10282"/>
<dbReference type="SUPFAM" id="SSF111384">
    <property type="entry name" value="OmpH-like"/>
    <property type="match status" value="1"/>
</dbReference>
<feature type="chain" id="PRO_5011979370" evidence="4">
    <location>
        <begin position="20"/>
        <end position="177"/>
    </location>
</feature>
<sequence length="177" mass="20574">MMKKLFTIMICLVSFSALQAQTKVGTINNEYILSQMPEIKQVEKDLTAYGEELDASIKQKYDDYREMLEKYNNERESLTKIIRLAREKKIRTAEADLQKLQENSSKLLQIKQDELLRPLYQKIAVALEAIVKEEGFTQVFNENQSLIYISPEYDLTIKVMKRIGLEISEEDQQAIGN</sequence>
<dbReference type="GO" id="GO:0051082">
    <property type="term" value="F:unfolded protein binding"/>
    <property type="evidence" value="ECO:0007669"/>
    <property type="project" value="InterPro"/>
</dbReference>
<dbReference type="Proteomes" id="UP000184462">
    <property type="component" value="Unassembled WGS sequence"/>
</dbReference>
<evidence type="ECO:0000256" key="3">
    <source>
        <dbReference type="SAM" id="Coils"/>
    </source>
</evidence>
<dbReference type="AlphaFoldDB" id="A0A1M4TY12"/>
<name>A0A1M4TY12_9FLAO</name>
<evidence type="ECO:0000256" key="1">
    <source>
        <dbReference type="ARBA" id="ARBA00009091"/>
    </source>
</evidence>
<evidence type="ECO:0000256" key="4">
    <source>
        <dbReference type="SAM" id="SignalP"/>
    </source>
</evidence>
<proteinExistence type="inferred from homology"/>